<name>A0A432W7D9_9GAMM</name>
<dbReference type="AlphaFoldDB" id="A0A432W7D9"/>
<dbReference type="InterPro" id="IPR037518">
    <property type="entry name" value="MPN"/>
</dbReference>
<dbReference type="RefSeq" id="WP_126802816.1">
    <property type="nucleotide sequence ID" value="NZ_PIPL01000001.1"/>
</dbReference>
<dbReference type="InterPro" id="IPR025657">
    <property type="entry name" value="RadC_JAB"/>
</dbReference>
<dbReference type="PROSITE" id="PS50249">
    <property type="entry name" value="MPN"/>
    <property type="match status" value="1"/>
</dbReference>
<dbReference type="Gene3D" id="3.40.140.10">
    <property type="entry name" value="Cytidine Deaminase, domain 2"/>
    <property type="match status" value="1"/>
</dbReference>
<evidence type="ECO:0000313" key="8">
    <source>
        <dbReference type="Proteomes" id="UP000288293"/>
    </source>
</evidence>
<dbReference type="Proteomes" id="UP000288293">
    <property type="component" value="Unassembled WGS sequence"/>
</dbReference>
<evidence type="ECO:0000256" key="1">
    <source>
        <dbReference type="ARBA" id="ARBA00022670"/>
    </source>
</evidence>
<dbReference type="NCBIfam" id="TIGR00608">
    <property type="entry name" value="radc"/>
    <property type="match status" value="1"/>
</dbReference>
<dbReference type="PROSITE" id="PS01302">
    <property type="entry name" value="UPF0758"/>
    <property type="match status" value="1"/>
</dbReference>
<dbReference type="OrthoDB" id="9804482at2"/>
<proteinExistence type="predicted"/>
<keyword evidence="5" id="KW-0482">Metalloprotease</keyword>
<reference evidence="7 8" key="1">
    <citation type="journal article" date="2011" name="Front. Microbiol.">
        <title>Genomic signatures of strain selection and enhancement in Bacillus atrophaeus var. globigii, a historical biowarfare simulant.</title>
        <authorList>
            <person name="Gibbons H.S."/>
            <person name="Broomall S.M."/>
            <person name="McNew L.A."/>
            <person name="Daligault H."/>
            <person name="Chapman C."/>
            <person name="Bruce D."/>
            <person name="Karavis M."/>
            <person name="Krepps M."/>
            <person name="McGregor P.A."/>
            <person name="Hong C."/>
            <person name="Park K.H."/>
            <person name="Akmal A."/>
            <person name="Feldman A."/>
            <person name="Lin J.S."/>
            <person name="Chang W.E."/>
            <person name="Higgs B.W."/>
            <person name="Demirev P."/>
            <person name="Lindquist J."/>
            <person name="Liem A."/>
            <person name="Fochler E."/>
            <person name="Read T.D."/>
            <person name="Tapia R."/>
            <person name="Johnson S."/>
            <person name="Bishop-Lilly K.A."/>
            <person name="Detter C."/>
            <person name="Han C."/>
            <person name="Sozhamannan S."/>
            <person name="Rosenzweig C.N."/>
            <person name="Skowronski E.W."/>
        </authorList>
    </citation>
    <scope>NUCLEOTIDE SEQUENCE [LARGE SCALE GENOMIC DNA]</scope>
    <source>
        <strain evidence="7 8">MLST1</strain>
    </source>
</reference>
<comment type="caution">
    <text evidence="7">The sequence shown here is derived from an EMBL/GenBank/DDBJ whole genome shotgun (WGS) entry which is preliminary data.</text>
</comment>
<accession>A0A432W7D9</accession>
<evidence type="ECO:0000259" key="6">
    <source>
        <dbReference type="PROSITE" id="PS50249"/>
    </source>
</evidence>
<keyword evidence="8" id="KW-1185">Reference proteome</keyword>
<gene>
    <name evidence="7" type="ORF">CWE09_04545</name>
</gene>
<keyword evidence="1" id="KW-0645">Protease</keyword>
<dbReference type="GO" id="GO:0006508">
    <property type="term" value="P:proteolysis"/>
    <property type="evidence" value="ECO:0007669"/>
    <property type="project" value="UniProtKB-KW"/>
</dbReference>
<evidence type="ECO:0000256" key="2">
    <source>
        <dbReference type="ARBA" id="ARBA00022723"/>
    </source>
</evidence>
<dbReference type="CDD" id="cd08071">
    <property type="entry name" value="MPN_DUF2466"/>
    <property type="match status" value="1"/>
</dbReference>
<dbReference type="EMBL" id="PIPL01000001">
    <property type="protein sequence ID" value="RUO26000.1"/>
    <property type="molecule type" value="Genomic_DNA"/>
</dbReference>
<evidence type="ECO:0000313" key="7">
    <source>
        <dbReference type="EMBL" id="RUO26000.1"/>
    </source>
</evidence>
<sequence length="160" mass="17997">MHTTNDREAYVCNEPMTAREVLQKASEIIAQRYARQSEPFTSPTLTKEYLQLKLSNYDREVFGIMLLDSQHRLIEFQELFQGTINAAAVYPREIVKAVIQANAAAVILTHNHPSGIPEPSQADMRITEKIKSCLEVIDVPVLDHIVVGETCVSFAERGLL</sequence>
<evidence type="ECO:0000256" key="4">
    <source>
        <dbReference type="ARBA" id="ARBA00022833"/>
    </source>
</evidence>
<keyword evidence="2" id="KW-0479">Metal-binding</keyword>
<dbReference type="GO" id="GO:0046872">
    <property type="term" value="F:metal ion binding"/>
    <property type="evidence" value="ECO:0007669"/>
    <property type="project" value="UniProtKB-KW"/>
</dbReference>
<dbReference type="InterPro" id="IPR001405">
    <property type="entry name" value="UPF0758"/>
</dbReference>
<keyword evidence="3" id="KW-0378">Hydrolase</keyword>
<dbReference type="InterPro" id="IPR020891">
    <property type="entry name" value="UPF0758_CS"/>
</dbReference>
<protein>
    <recommendedName>
        <fullName evidence="6">MPN domain-containing protein</fullName>
    </recommendedName>
</protein>
<dbReference type="PANTHER" id="PTHR30471">
    <property type="entry name" value="DNA REPAIR PROTEIN RADC"/>
    <property type="match status" value="1"/>
</dbReference>
<evidence type="ECO:0000256" key="3">
    <source>
        <dbReference type="ARBA" id="ARBA00022801"/>
    </source>
</evidence>
<dbReference type="Pfam" id="PF04002">
    <property type="entry name" value="RadC"/>
    <property type="match status" value="1"/>
</dbReference>
<dbReference type="GO" id="GO:0008237">
    <property type="term" value="F:metallopeptidase activity"/>
    <property type="evidence" value="ECO:0007669"/>
    <property type="project" value="UniProtKB-KW"/>
</dbReference>
<keyword evidence="4" id="KW-0862">Zinc</keyword>
<dbReference type="SUPFAM" id="SSF102712">
    <property type="entry name" value="JAB1/MPN domain"/>
    <property type="match status" value="1"/>
</dbReference>
<evidence type="ECO:0000256" key="5">
    <source>
        <dbReference type="ARBA" id="ARBA00023049"/>
    </source>
</evidence>
<organism evidence="7 8">
    <name type="scientific">Aliidiomarina minuta</name>
    <dbReference type="NCBI Taxonomy" id="880057"/>
    <lineage>
        <taxon>Bacteria</taxon>
        <taxon>Pseudomonadati</taxon>
        <taxon>Pseudomonadota</taxon>
        <taxon>Gammaproteobacteria</taxon>
        <taxon>Alteromonadales</taxon>
        <taxon>Idiomarinaceae</taxon>
        <taxon>Aliidiomarina</taxon>
    </lineage>
</organism>
<feature type="domain" description="MPN" evidence="6">
    <location>
        <begin position="39"/>
        <end position="160"/>
    </location>
</feature>
<dbReference type="PANTHER" id="PTHR30471:SF6">
    <property type="entry name" value="UPF0758 PROTEIN VC_0510"/>
    <property type="match status" value="1"/>
</dbReference>